<evidence type="ECO:0000256" key="7">
    <source>
        <dbReference type="RuleBase" id="RU003802"/>
    </source>
</evidence>
<comment type="similarity">
    <text evidence="2 7">Belongs to the methyltransferase superfamily. L-isoaspartyl/D-aspartyl protein methyltransferase family.</text>
</comment>
<dbReference type="GO" id="GO:0032259">
    <property type="term" value="P:methylation"/>
    <property type="evidence" value="ECO:0007669"/>
    <property type="project" value="UniProtKB-KW"/>
</dbReference>
<dbReference type="AlphaFoldDB" id="A0AAV2YG22"/>
<evidence type="ECO:0000256" key="3">
    <source>
        <dbReference type="ARBA" id="ARBA00022490"/>
    </source>
</evidence>
<gene>
    <name evidence="8" type="ORF">N0F65_010251</name>
</gene>
<keyword evidence="4 7" id="KW-0489">Methyltransferase</keyword>
<dbReference type="CDD" id="cd02440">
    <property type="entry name" value="AdoMet_MTases"/>
    <property type="match status" value="1"/>
</dbReference>
<dbReference type="InterPro" id="IPR029063">
    <property type="entry name" value="SAM-dependent_MTases_sf"/>
</dbReference>
<organism evidence="8 9">
    <name type="scientific">Lagenidium giganteum</name>
    <dbReference type="NCBI Taxonomy" id="4803"/>
    <lineage>
        <taxon>Eukaryota</taxon>
        <taxon>Sar</taxon>
        <taxon>Stramenopiles</taxon>
        <taxon>Oomycota</taxon>
        <taxon>Peronosporomycetes</taxon>
        <taxon>Pythiales</taxon>
        <taxon>Pythiaceae</taxon>
    </lineage>
</organism>
<keyword evidence="5 7" id="KW-0808">Transferase</keyword>
<evidence type="ECO:0000256" key="5">
    <source>
        <dbReference type="ARBA" id="ARBA00022679"/>
    </source>
</evidence>
<comment type="catalytic activity">
    <reaction evidence="7">
        <text>[protein]-L-isoaspartate + S-adenosyl-L-methionine = [protein]-L-isoaspartate alpha-methyl ester + S-adenosyl-L-homocysteine</text>
        <dbReference type="Rhea" id="RHEA:12705"/>
        <dbReference type="Rhea" id="RHEA-COMP:12143"/>
        <dbReference type="Rhea" id="RHEA-COMP:12144"/>
        <dbReference type="ChEBI" id="CHEBI:57856"/>
        <dbReference type="ChEBI" id="CHEBI:59789"/>
        <dbReference type="ChEBI" id="CHEBI:90596"/>
        <dbReference type="ChEBI" id="CHEBI:90598"/>
        <dbReference type="EC" id="2.1.1.77"/>
    </reaction>
</comment>
<reference evidence="8" key="1">
    <citation type="submission" date="2022-11" db="EMBL/GenBank/DDBJ databases">
        <authorList>
            <person name="Morgan W.R."/>
            <person name="Tartar A."/>
        </authorList>
    </citation>
    <scope>NUCLEOTIDE SEQUENCE</scope>
    <source>
        <strain evidence="8">ARSEF 373</strain>
    </source>
</reference>
<evidence type="ECO:0000256" key="4">
    <source>
        <dbReference type="ARBA" id="ARBA00022603"/>
    </source>
</evidence>
<dbReference type="PANTHER" id="PTHR11579">
    <property type="entry name" value="PROTEIN-L-ISOASPARTATE O-METHYLTRANSFERASE"/>
    <property type="match status" value="1"/>
</dbReference>
<dbReference type="NCBIfam" id="TIGR00080">
    <property type="entry name" value="pimt"/>
    <property type="match status" value="1"/>
</dbReference>
<keyword evidence="3" id="KW-0963">Cytoplasm</keyword>
<comment type="caution">
    <text evidence="8">The sequence shown here is derived from an EMBL/GenBank/DDBJ whole genome shotgun (WGS) entry which is preliminary data.</text>
</comment>
<dbReference type="SUPFAM" id="SSF53335">
    <property type="entry name" value="S-adenosyl-L-methionine-dependent methyltransferases"/>
    <property type="match status" value="1"/>
</dbReference>
<dbReference type="PANTHER" id="PTHR11579:SF0">
    <property type="entry name" value="PROTEIN-L-ISOASPARTATE(D-ASPARTATE) O-METHYLTRANSFERASE"/>
    <property type="match status" value="1"/>
</dbReference>
<dbReference type="Gene3D" id="3.40.50.150">
    <property type="entry name" value="Vaccinia Virus protein VP39"/>
    <property type="match status" value="1"/>
</dbReference>
<evidence type="ECO:0000313" key="8">
    <source>
        <dbReference type="EMBL" id="DAZ93090.1"/>
    </source>
</evidence>
<evidence type="ECO:0000256" key="6">
    <source>
        <dbReference type="ARBA" id="ARBA00022691"/>
    </source>
</evidence>
<dbReference type="EMBL" id="DAKRPA010000345">
    <property type="protein sequence ID" value="DAZ93090.1"/>
    <property type="molecule type" value="Genomic_DNA"/>
</dbReference>
<comment type="subcellular location">
    <subcellularLocation>
        <location evidence="1">Cytoplasm</location>
    </subcellularLocation>
</comment>
<dbReference type="FunFam" id="3.40.50.150:FF:000556">
    <property type="entry name" value="Probable protein-L-isoaspartate O-methyltransferase"/>
    <property type="match status" value="1"/>
</dbReference>
<dbReference type="Pfam" id="PF01135">
    <property type="entry name" value="PCMT"/>
    <property type="match status" value="1"/>
</dbReference>
<sequence length="239" mass="25682">MSFWPCSSSSNEGLVSNLRKTSVINSDAVYVAMLKTDRANYVAQEETPDGGPIGPLSAYQDSPHPIGFKQTISAPHMHAHAMELANATVKDVEHPRILDVGAGSGYLTACFGRLVEATGGRVFGLELNSELVKFARSNIQKGDGDLLDKGVVSIHTGNGWDGLPNEAPFNFIHVGAAAGRPPQALMDQLADGGKLVIPIDQERGGQMLVEITRHRNSYSQRQLMGVCYVPLIRGRSTSL</sequence>
<protein>
    <recommendedName>
        <fullName evidence="7">Protein-L-isoaspartate O-methyltransferase</fullName>
        <ecNumber evidence="7">2.1.1.77</ecNumber>
    </recommendedName>
</protein>
<dbReference type="GO" id="GO:0005737">
    <property type="term" value="C:cytoplasm"/>
    <property type="evidence" value="ECO:0007669"/>
    <property type="project" value="UniProtKB-SubCell"/>
</dbReference>
<keyword evidence="6 7" id="KW-0949">S-adenosyl-L-methionine</keyword>
<proteinExistence type="inferred from homology"/>
<dbReference type="InterPro" id="IPR000682">
    <property type="entry name" value="PCMT"/>
</dbReference>
<evidence type="ECO:0000313" key="9">
    <source>
        <dbReference type="Proteomes" id="UP001146120"/>
    </source>
</evidence>
<evidence type="ECO:0000256" key="1">
    <source>
        <dbReference type="ARBA" id="ARBA00004496"/>
    </source>
</evidence>
<dbReference type="EC" id="2.1.1.77" evidence="7"/>
<name>A0AAV2YG22_9STRA</name>
<dbReference type="PROSITE" id="PS01279">
    <property type="entry name" value="PCMT"/>
    <property type="match status" value="1"/>
</dbReference>
<dbReference type="Proteomes" id="UP001146120">
    <property type="component" value="Unassembled WGS sequence"/>
</dbReference>
<keyword evidence="9" id="KW-1185">Reference proteome</keyword>
<dbReference type="GO" id="GO:0004719">
    <property type="term" value="F:protein-L-isoaspartate (D-aspartate) O-methyltransferase activity"/>
    <property type="evidence" value="ECO:0007669"/>
    <property type="project" value="UniProtKB-UniRule"/>
</dbReference>
<reference evidence="8" key="2">
    <citation type="journal article" date="2023" name="Microbiol Resour">
        <title>Decontamination and Annotation of the Draft Genome Sequence of the Oomycete Lagenidium giganteum ARSEF 373.</title>
        <authorList>
            <person name="Morgan W.R."/>
            <person name="Tartar A."/>
        </authorList>
    </citation>
    <scope>NUCLEOTIDE SEQUENCE</scope>
    <source>
        <strain evidence="8">ARSEF 373</strain>
    </source>
</reference>
<accession>A0AAV2YG22</accession>
<evidence type="ECO:0000256" key="2">
    <source>
        <dbReference type="ARBA" id="ARBA00005369"/>
    </source>
</evidence>